<dbReference type="PANTHER" id="PTHR34613">
    <property type="entry name" value="SLL0800 PROTEIN"/>
    <property type="match status" value="1"/>
</dbReference>
<evidence type="ECO:0000313" key="2">
    <source>
        <dbReference type="Proteomes" id="UP000255355"/>
    </source>
</evidence>
<reference evidence="1 2" key="1">
    <citation type="submission" date="2018-07" db="EMBL/GenBank/DDBJ databases">
        <title>Genomic Encyclopedia of Type Strains, Phase IV (KMG-IV): sequencing the most valuable type-strain genomes for metagenomic binning, comparative biology and taxonomic classification.</title>
        <authorList>
            <person name="Goeker M."/>
        </authorList>
    </citation>
    <scope>NUCLEOTIDE SEQUENCE [LARGE SCALE GENOMIC DNA]</scope>
    <source>
        <strain evidence="1 2">DSM 44952</strain>
    </source>
</reference>
<name>A0A370H1Y9_9NOCA</name>
<dbReference type="STRING" id="1210089.GCA_001613165_00652"/>
<gene>
    <name evidence="1" type="ORF">DFR68_107162</name>
</gene>
<dbReference type="Proteomes" id="UP000255355">
    <property type="component" value="Unassembled WGS sequence"/>
</dbReference>
<dbReference type="PANTHER" id="PTHR34613:SF1">
    <property type="entry name" value="SLL6017 PROTEIN"/>
    <property type="match status" value="1"/>
</dbReference>
<evidence type="ECO:0000313" key="1">
    <source>
        <dbReference type="EMBL" id="RDI49037.1"/>
    </source>
</evidence>
<dbReference type="RefSeq" id="WP_068013663.1">
    <property type="nucleotide sequence ID" value="NZ_QQAZ01000007.1"/>
</dbReference>
<comment type="caution">
    <text evidence="1">The sequence shown here is derived from an EMBL/GenBank/DDBJ whole genome shotgun (WGS) entry which is preliminary data.</text>
</comment>
<dbReference type="EMBL" id="QQAZ01000007">
    <property type="protein sequence ID" value="RDI49037.1"/>
    <property type="molecule type" value="Genomic_DNA"/>
</dbReference>
<evidence type="ECO:0008006" key="3">
    <source>
        <dbReference type="Google" id="ProtNLM"/>
    </source>
</evidence>
<organism evidence="1 2">
    <name type="scientific">Nocardia mexicana</name>
    <dbReference type="NCBI Taxonomy" id="279262"/>
    <lineage>
        <taxon>Bacteria</taxon>
        <taxon>Bacillati</taxon>
        <taxon>Actinomycetota</taxon>
        <taxon>Actinomycetes</taxon>
        <taxon>Mycobacteriales</taxon>
        <taxon>Nocardiaceae</taxon>
        <taxon>Nocardia</taxon>
    </lineage>
</organism>
<protein>
    <recommendedName>
        <fullName evidence="3">Transposase YdaD</fullName>
    </recommendedName>
</protein>
<sequence length="290" mass="32097">MPSYLHEGLVELFRSQPMLAAWYLADVFGEHVPDCPQARAEPCDFTDVGPKEFRGDSAFALIGPDDRTMVAIDVEVQLGIDESRRWSWPVYVSTLRSRLRCPTYLLVVAPKPEVAEWCREPIEFGHPGLVLRPLVLGPDRVPVVTDPAEAIAVPERVVLSAIAHGEQPYADQVFAALLAGLHKTTDEQGRMYYDVVAAALSATAQRRLEEIMATTKDYQSDFARRYVAEGRVEGRAEGEAAMLLAVLEGRGLAVSSGAKDRIVRCEDPDQLLEWGRRASSVSSVDELFDQ</sequence>
<keyword evidence="2" id="KW-1185">Reference proteome</keyword>
<proteinExistence type="predicted"/>
<accession>A0A370H1Y9</accession>
<dbReference type="AlphaFoldDB" id="A0A370H1Y9"/>